<accession>A0A5S9MPN2</accession>
<dbReference type="CDD" id="cd00293">
    <property type="entry name" value="USP-like"/>
    <property type="match status" value="1"/>
</dbReference>
<dbReference type="PANTHER" id="PTHR47892:SF1">
    <property type="entry name" value="UNIVERSAL STRESS PROTEIN E"/>
    <property type="match status" value="1"/>
</dbReference>
<name>A0A5S9MPN2_9GAMM</name>
<dbReference type="Pfam" id="PF00582">
    <property type="entry name" value="Usp"/>
    <property type="match status" value="1"/>
</dbReference>
<evidence type="ECO:0000256" key="1">
    <source>
        <dbReference type="ARBA" id="ARBA00004496"/>
    </source>
</evidence>
<dbReference type="Gene3D" id="3.40.50.12370">
    <property type="match status" value="1"/>
</dbReference>
<dbReference type="Proteomes" id="UP000434580">
    <property type="component" value="Unassembled WGS sequence"/>
</dbReference>
<dbReference type="AlphaFoldDB" id="A0A5S9MPN2"/>
<dbReference type="PANTHER" id="PTHR47892">
    <property type="entry name" value="UNIVERSAL STRESS PROTEIN E"/>
    <property type="match status" value="1"/>
</dbReference>
<evidence type="ECO:0000259" key="5">
    <source>
        <dbReference type="Pfam" id="PF00582"/>
    </source>
</evidence>
<comment type="subcellular location">
    <subcellularLocation>
        <location evidence="1">Cytoplasm</location>
    </subcellularLocation>
</comment>
<evidence type="ECO:0000256" key="2">
    <source>
        <dbReference type="ARBA" id="ARBA00008791"/>
    </source>
</evidence>
<reference evidence="6 7" key="1">
    <citation type="submission" date="2019-11" db="EMBL/GenBank/DDBJ databases">
        <authorList>
            <person name="Holert J."/>
        </authorList>
    </citation>
    <scope>NUCLEOTIDE SEQUENCE [LARGE SCALE GENOMIC DNA]</scope>
    <source>
        <strain evidence="6">BC5_2</strain>
    </source>
</reference>
<evidence type="ECO:0000313" key="7">
    <source>
        <dbReference type="Proteomes" id="UP000434580"/>
    </source>
</evidence>
<comment type="similarity">
    <text evidence="2">Belongs to the universal stress protein A family.</text>
</comment>
<dbReference type="OrthoDB" id="239260at2"/>
<dbReference type="InterPro" id="IPR006016">
    <property type="entry name" value="UspA"/>
</dbReference>
<keyword evidence="3" id="KW-0963">Cytoplasm</keyword>
<evidence type="ECO:0000256" key="4">
    <source>
        <dbReference type="ARBA" id="ARBA00037131"/>
    </source>
</evidence>
<dbReference type="EMBL" id="CACSII010000001">
    <property type="protein sequence ID" value="CAA0078429.1"/>
    <property type="molecule type" value="Genomic_DNA"/>
</dbReference>
<evidence type="ECO:0000256" key="3">
    <source>
        <dbReference type="ARBA" id="ARBA00022490"/>
    </source>
</evidence>
<proteinExistence type="inferred from homology"/>
<dbReference type="SUPFAM" id="SSF52402">
    <property type="entry name" value="Adenine nucleotide alpha hydrolases-like"/>
    <property type="match status" value="2"/>
</dbReference>
<protein>
    <submittedName>
        <fullName evidence="6">Universal stress protein E</fullName>
    </submittedName>
</protein>
<evidence type="ECO:0000313" key="6">
    <source>
        <dbReference type="EMBL" id="CAA0078429.1"/>
    </source>
</evidence>
<sequence length="298" mass="32978">MLFEQGKALVWVDDHIDYAVLSGCLLQLTQQHHLQVHFISVVPEKSRLKWLEPIDIDELDQALVDARRQHMERRLRDHSIAFESSCLHVCTGKPAAAVSQFADHGAFDLVIKAADLGHKTSPDDMALLRRCPKPVLLVKSGTAPIERIVAAIDIGDEMSHLFNEQILGQAEASTKALGASLELVSCWSFDYEADLRDSPFYRQKQSKIDAAITHEQSRLEQELESIGEGRAQRCRLLKGAVVESLSQYVEDNAVDLVVMGTVARSGFQGWVVGNTAEELLPAISCSILAIKPKDLFPG</sequence>
<comment type="function">
    <text evidence="4">Required for resistance to DNA-damaging agents.</text>
</comment>
<gene>
    <name evidence="6" type="primary">uspE</name>
    <name evidence="6" type="ORF">DPBNPPHM_00027</name>
</gene>
<organism evidence="6 7">
    <name type="scientific">BD1-7 clade bacterium</name>
    <dbReference type="NCBI Taxonomy" id="2029982"/>
    <lineage>
        <taxon>Bacteria</taxon>
        <taxon>Pseudomonadati</taxon>
        <taxon>Pseudomonadota</taxon>
        <taxon>Gammaproteobacteria</taxon>
        <taxon>Cellvibrionales</taxon>
        <taxon>Spongiibacteraceae</taxon>
        <taxon>BD1-7 clade</taxon>
    </lineage>
</organism>
<dbReference type="GO" id="GO:0005737">
    <property type="term" value="C:cytoplasm"/>
    <property type="evidence" value="ECO:0007669"/>
    <property type="project" value="UniProtKB-SubCell"/>
</dbReference>
<feature type="domain" description="UspA" evidence="5">
    <location>
        <begin position="146"/>
        <end position="291"/>
    </location>
</feature>